<evidence type="ECO:0000256" key="10">
    <source>
        <dbReference type="RuleBase" id="RU368027"/>
    </source>
</evidence>
<evidence type="ECO:0000313" key="12">
    <source>
        <dbReference type="EMBL" id="TKA62178.1"/>
    </source>
</evidence>
<dbReference type="Proteomes" id="UP000308768">
    <property type="component" value="Unassembled WGS sequence"/>
</dbReference>
<dbReference type="OrthoDB" id="448446at2759"/>
<keyword evidence="8 10" id="KW-0687">Ribonucleoprotein</keyword>
<gene>
    <name evidence="12" type="ORF">B0A49_09859</name>
</gene>
<accession>A0A4U0WI77</accession>
<name>A0A4U0WI77_9PEZI</name>
<dbReference type="EMBL" id="NAJN01001609">
    <property type="protein sequence ID" value="TKA62178.1"/>
    <property type="molecule type" value="Genomic_DNA"/>
</dbReference>
<feature type="region of interest" description="Disordered" evidence="11">
    <location>
        <begin position="1"/>
        <end position="210"/>
    </location>
</feature>
<protein>
    <recommendedName>
        <fullName evidence="10">rRNA biogenesis protein RRP36</fullName>
    </recommendedName>
</protein>
<evidence type="ECO:0000256" key="8">
    <source>
        <dbReference type="ARBA" id="ARBA00023274"/>
    </source>
</evidence>
<comment type="function">
    <text evidence="9 10">Component of the 90S pre-ribosome involved in the maturation of rRNAs. Required for early cleavages of the pre-RNAs in the 40S ribosomal subunit maturation pathway.</text>
</comment>
<keyword evidence="4 10" id="KW-0690">Ribosome biogenesis</keyword>
<feature type="compositionally biased region" description="Acidic residues" evidence="11">
    <location>
        <begin position="48"/>
        <end position="66"/>
    </location>
</feature>
<keyword evidence="7 10" id="KW-0539">Nucleus</keyword>
<proteinExistence type="inferred from homology"/>
<dbReference type="AlphaFoldDB" id="A0A4U0WI77"/>
<dbReference type="GO" id="GO:0000462">
    <property type="term" value="P:maturation of SSU-rRNA from tricistronic rRNA transcript (SSU-rRNA, 5.8S rRNA, LSU-rRNA)"/>
    <property type="evidence" value="ECO:0007669"/>
    <property type="project" value="TreeGrafter"/>
</dbReference>
<reference evidence="12 13" key="1">
    <citation type="submission" date="2017-03" db="EMBL/GenBank/DDBJ databases">
        <title>Genomes of endolithic fungi from Antarctica.</title>
        <authorList>
            <person name="Coleine C."/>
            <person name="Masonjones S."/>
            <person name="Stajich J.E."/>
        </authorList>
    </citation>
    <scope>NUCLEOTIDE SEQUENCE [LARGE SCALE GENOMIC DNA]</scope>
    <source>
        <strain evidence="12 13">CCFEE 5187</strain>
    </source>
</reference>
<dbReference type="PANTHER" id="PTHR21738">
    <property type="entry name" value="RIBOSOMAL RNA PROCESSING PROTEIN 36 HOMOLOG"/>
    <property type="match status" value="1"/>
</dbReference>
<feature type="compositionally biased region" description="Basic and acidic residues" evidence="11">
    <location>
        <begin position="256"/>
        <end position="273"/>
    </location>
</feature>
<dbReference type="GO" id="GO:0005730">
    <property type="term" value="C:nucleolus"/>
    <property type="evidence" value="ECO:0007669"/>
    <property type="project" value="UniProtKB-SubCell"/>
</dbReference>
<comment type="subunit">
    <text evidence="3 10">Associates with 90S and pre-40S pre-ribosomal particles.</text>
</comment>
<feature type="compositionally biased region" description="Basic and acidic residues" evidence="11">
    <location>
        <begin position="326"/>
        <end position="342"/>
    </location>
</feature>
<keyword evidence="5 10" id="KW-0698">rRNA processing</keyword>
<dbReference type="InterPro" id="IPR009292">
    <property type="entry name" value="RRP36"/>
</dbReference>
<feature type="compositionally biased region" description="Basic and acidic residues" evidence="11">
    <location>
        <begin position="238"/>
        <end position="247"/>
    </location>
</feature>
<feature type="region of interest" description="Disordered" evidence="11">
    <location>
        <begin position="238"/>
        <end position="287"/>
    </location>
</feature>
<evidence type="ECO:0000313" key="13">
    <source>
        <dbReference type="Proteomes" id="UP000308768"/>
    </source>
</evidence>
<dbReference type="Pfam" id="PF06102">
    <property type="entry name" value="RRP36"/>
    <property type="match status" value="1"/>
</dbReference>
<keyword evidence="6" id="KW-0175">Coiled coil</keyword>
<evidence type="ECO:0000256" key="3">
    <source>
        <dbReference type="ARBA" id="ARBA00011167"/>
    </source>
</evidence>
<dbReference type="GO" id="GO:0030686">
    <property type="term" value="C:90S preribosome"/>
    <property type="evidence" value="ECO:0007669"/>
    <property type="project" value="TreeGrafter"/>
</dbReference>
<evidence type="ECO:0000256" key="11">
    <source>
        <dbReference type="SAM" id="MobiDB-lite"/>
    </source>
</evidence>
<organism evidence="12 13">
    <name type="scientific">Cryomyces minteri</name>
    <dbReference type="NCBI Taxonomy" id="331657"/>
    <lineage>
        <taxon>Eukaryota</taxon>
        <taxon>Fungi</taxon>
        <taxon>Dikarya</taxon>
        <taxon>Ascomycota</taxon>
        <taxon>Pezizomycotina</taxon>
        <taxon>Dothideomycetes</taxon>
        <taxon>Dothideomycetes incertae sedis</taxon>
        <taxon>Cryomyces</taxon>
    </lineage>
</organism>
<evidence type="ECO:0000256" key="9">
    <source>
        <dbReference type="ARBA" id="ARBA00025053"/>
    </source>
</evidence>
<evidence type="ECO:0000256" key="5">
    <source>
        <dbReference type="ARBA" id="ARBA00022552"/>
    </source>
</evidence>
<comment type="caution">
    <text evidence="12">The sequence shown here is derived from an EMBL/GenBank/DDBJ whole genome shotgun (WGS) entry which is preliminary data.</text>
</comment>
<evidence type="ECO:0000256" key="1">
    <source>
        <dbReference type="ARBA" id="ARBA00004604"/>
    </source>
</evidence>
<feature type="compositionally biased region" description="Acidic residues" evidence="11">
    <location>
        <begin position="18"/>
        <end position="30"/>
    </location>
</feature>
<sequence>MPLPKTLSRNLRARAREEESDDEPYSDELEGSSPSILDTGEGDKIISSDEDADEDGEDLSDDPDDTDNVKKQMSNVSFGTLAKAQDTLSRKRKRGSDASAGHEDKLQALRERLREIKESKSRNRGTEEPSSKQKSSRPLADASAPDRVRKEEESEDSDSNDGPRKSRSSKHAPMAQSSKRQVTRRRTVIDNIPKIAHRDPRFDQLSGPVDADKARKNYSFLDTYRADEMKELKAAIKSTKNEEDKEKLKRKLLSMESRKKAQDKKDKEQQVLREHRKKEKALIEQGKQPFYLKKGEQKQLALVEKYKAMKGRQLDHAIERRRKKVASKEKKNMPSARRGAEA</sequence>
<evidence type="ECO:0000256" key="6">
    <source>
        <dbReference type="ARBA" id="ARBA00023054"/>
    </source>
</evidence>
<dbReference type="STRING" id="331657.A0A4U0WI77"/>
<feature type="compositionally biased region" description="Basic and acidic residues" evidence="11">
    <location>
        <begin position="100"/>
        <end position="131"/>
    </location>
</feature>
<evidence type="ECO:0000256" key="4">
    <source>
        <dbReference type="ARBA" id="ARBA00022517"/>
    </source>
</evidence>
<evidence type="ECO:0000256" key="7">
    <source>
        <dbReference type="ARBA" id="ARBA00023242"/>
    </source>
</evidence>
<feature type="region of interest" description="Disordered" evidence="11">
    <location>
        <begin position="311"/>
        <end position="342"/>
    </location>
</feature>
<comment type="similarity">
    <text evidence="2 10">Belongs to the RRP36 family.</text>
</comment>
<comment type="subcellular location">
    <subcellularLocation>
        <location evidence="1 10">Nucleus</location>
        <location evidence="1 10">Nucleolus</location>
    </subcellularLocation>
</comment>
<evidence type="ECO:0000256" key="2">
    <source>
        <dbReference type="ARBA" id="ARBA00009418"/>
    </source>
</evidence>
<keyword evidence="13" id="KW-1185">Reference proteome</keyword>
<dbReference type="PANTHER" id="PTHR21738:SF0">
    <property type="entry name" value="RIBOSOMAL RNA PROCESSING PROTEIN 36 HOMOLOG"/>
    <property type="match status" value="1"/>
</dbReference>